<protein>
    <submittedName>
        <fullName evidence="2">Uncharacterized protein</fullName>
    </submittedName>
</protein>
<keyword evidence="1" id="KW-0812">Transmembrane</keyword>
<dbReference type="EMBL" id="VSSQ01025682">
    <property type="protein sequence ID" value="MPM73982.1"/>
    <property type="molecule type" value="Genomic_DNA"/>
</dbReference>
<accession>A0A645CAQ4</accession>
<reference evidence="2" key="1">
    <citation type="submission" date="2019-08" db="EMBL/GenBank/DDBJ databases">
        <authorList>
            <person name="Kucharzyk K."/>
            <person name="Murdoch R.W."/>
            <person name="Higgins S."/>
            <person name="Loffler F."/>
        </authorList>
    </citation>
    <scope>NUCLEOTIDE SEQUENCE</scope>
</reference>
<sequence>MNSEKKHAGLIVVGLAILIFGGFVYYSGDNMKASAEAHKIAADMNNVRASAFAYYSETDSWPQAIADIQRQEASKTAIDTRGLSVVNDDGALFVRYDGAETALIPKDGNRVAKELTALKEEDRLYAEPTSDAKAAPDYAGGTSVYMLIKTKDYDPNSQF</sequence>
<name>A0A645CAQ4_9ZZZZ</name>
<dbReference type="AlphaFoldDB" id="A0A645CAQ4"/>
<evidence type="ECO:0000313" key="2">
    <source>
        <dbReference type="EMBL" id="MPM73982.1"/>
    </source>
</evidence>
<keyword evidence="1" id="KW-1133">Transmembrane helix</keyword>
<gene>
    <name evidence="2" type="ORF">SDC9_120967</name>
</gene>
<comment type="caution">
    <text evidence="2">The sequence shown here is derived from an EMBL/GenBank/DDBJ whole genome shotgun (WGS) entry which is preliminary data.</text>
</comment>
<evidence type="ECO:0000256" key="1">
    <source>
        <dbReference type="SAM" id="Phobius"/>
    </source>
</evidence>
<proteinExistence type="predicted"/>
<organism evidence="2">
    <name type="scientific">bioreactor metagenome</name>
    <dbReference type="NCBI Taxonomy" id="1076179"/>
    <lineage>
        <taxon>unclassified sequences</taxon>
        <taxon>metagenomes</taxon>
        <taxon>ecological metagenomes</taxon>
    </lineage>
</organism>
<keyword evidence="1" id="KW-0472">Membrane</keyword>
<feature type="transmembrane region" description="Helical" evidence="1">
    <location>
        <begin position="7"/>
        <end position="26"/>
    </location>
</feature>